<dbReference type="EMBL" id="DXBY01000066">
    <property type="protein sequence ID" value="HIZ34938.1"/>
    <property type="molecule type" value="Genomic_DNA"/>
</dbReference>
<dbReference type="SUPFAM" id="SSF56801">
    <property type="entry name" value="Acetyl-CoA synthetase-like"/>
    <property type="match status" value="1"/>
</dbReference>
<dbReference type="Proteomes" id="UP000824037">
    <property type="component" value="Unassembled WGS sequence"/>
</dbReference>
<evidence type="ECO:0000313" key="2">
    <source>
        <dbReference type="Proteomes" id="UP000824037"/>
    </source>
</evidence>
<proteinExistence type="predicted"/>
<reference evidence="1" key="1">
    <citation type="journal article" date="2021" name="PeerJ">
        <title>Extensive microbial diversity within the chicken gut microbiome revealed by metagenomics and culture.</title>
        <authorList>
            <person name="Gilroy R."/>
            <person name="Ravi A."/>
            <person name="Getino M."/>
            <person name="Pursley I."/>
            <person name="Horton D.L."/>
            <person name="Alikhan N.F."/>
            <person name="Baker D."/>
            <person name="Gharbi K."/>
            <person name="Hall N."/>
            <person name="Watson M."/>
            <person name="Adriaenssens E.M."/>
            <person name="Foster-Nyarko E."/>
            <person name="Jarju S."/>
            <person name="Secka A."/>
            <person name="Antonio M."/>
            <person name="Oren A."/>
            <person name="Chaudhuri R.R."/>
            <person name="La Ragione R."/>
            <person name="Hildebrand F."/>
            <person name="Pallen M.J."/>
        </authorList>
    </citation>
    <scope>NUCLEOTIDE SEQUENCE</scope>
    <source>
        <strain evidence="1">ChiGjej4B4-7305</strain>
    </source>
</reference>
<accession>A0A9D2ECG2</accession>
<dbReference type="InterPro" id="IPR042099">
    <property type="entry name" value="ANL_N_sf"/>
</dbReference>
<name>A0A9D2ECG2_9MICO</name>
<dbReference type="InterPro" id="IPR017523">
    <property type="entry name" value="Rv3268"/>
</dbReference>
<organism evidence="1 2">
    <name type="scientific">Candidatus Ruania gallistercoris</name>
    <dbReference type="NCBI Taxonomy" id="2838746"/>
    <lineage>
        <taxon>Bacteria</taxon>
        <taxon>Bacillati</taxon>
        <taxon>Actinomycetota</taxon>
        <taxon>Actinomycetes</taxon>
        <taxon>Micrococcales</taxon>
        <taxon>Ruaniaceae</taxon>
        <taxon>Ruania</taxon>
    </lineage>
</organism>
<evidence type="ECO:0000313" key="1">
    <source>
        <dbReference type="EMBL" id="HIZ34938.1"/>
    </source>
</evidence>
<gene>
    <name evidence="1" type="ORF">H9815_04105</name>
</gene>
<dbReference type="AlphaFoldDB" id="A0A9D2ECG2"/>
<comment type="caution">
    <text evidence="1">The sequence shown here is derived from an EMBL/GenBank/DDBJ whole genome shotgun (WGS) entry which is preliminary data.</text>
</comment>
<dbReference type="Gene3D" id="3.40.50.12780">
    <property type="entry name" value="N-terminal domain of ligase-like"/>
    <property type="match status" value="1"/>
</dbReference>
<dbReference type="NCBIfam" id="TIGR03089">
    <property type="entry name" value="TIGR03089 family protein"/>
    <property type="match status" value="1"/>
</dbReference>
<reference evidence="1" key="2">
    <citation type="submission" date="2021-04" db="EMBL/GenBank/DDBJ databases">
        <authorList>
            <person name="Gilroy R."/>
        </authorList>
    </citation>
    <scope>NUCLEOTIDE SEQUENCE</scope>
    <source>
        <strain evidence="1">ChiGjej4B4-7305</strain>
    </source>
</reference>
<sequence length="230" mass="23786">MTTQQPPVLSLLDAWSGGQGAPALTWYGPDGERVELSQRVLANWVTKAMNLLTDEADVTPGTVVTLDLPMHWRTLVWALAAWGCGATVTLPGEPAAETAEVLVSAADQPATAPLVIAIALPALARQVSDLPAGAIDGAAELMAQPDVLINPPDWDPLAVALGSLRHAELADLPAAGLPAGGRYLVPAGSVGEGLRTCLGLWTRQGSVVLVGDPEADLDRIGAQEGAHRLP</sequence>
<protein>
    <submittedName>
        <fullName evidence="1">TIGR03089 family protein</fullName>
    </submittedName>
</protein>